<evidence type="ECO:0000313" key="7">
    <source>
        <dbReference type="EMBL" id="MBB4957910.1"/>
    </source>
</evidence>
<keyword evidence="2 4" id="KW-0238">DNA-binding</keyword>
<dbReference type="Proteomes" id="UP000578819">
    <property type="component" value="Unassembled WGS sequence"/>
</dbReference>
<evidence type="ECO:0000256" key="3">
    <source>
        <dbReference type="ARBA" id="ARBA00023163"/>
    </source>
</evidence>
<evidence type="ECO:0000256" key="1">
    <source>
        <dbReference type="ARBA" id="ARBA00023015"/>
    </source>
</evidence>
<accession>A0A7W7SNA2</accession>
<dbReference type="InterPro" id="IPR009057">
    <property type="entry name" value="Homeodomain-like_sf"/>
</dbReference>
<feature type="compositionally biased region" description="Low complexity" evidence="5">
    <location>
        <begin position="1"/>
        <end position="12"/>
    </location>
</feature>
<evidence type="ECO:0000259" key="6">
    <source>
        <dbReference type="PROSITE" id="PS50977"/>
    </source>
</evidence>
<dbReference type="AlphaFoldDB" id="A0A7W7SNA2"/>
<name>A0A7W7SNA2_9ACTN</name>
<keyword evidence="1" id="KW-0805">Transcription regulation</keyword>
<dbReference type="Pfam" id="PF17754">
    <property type="entry name" value="TetR_C_14"/>
    <property type="match status" value="1"/>
</dbReference>
<dbReference type="InterPro" id="IPR050109">
    <property type="entry name" value="HTH-type_TetR-like_transc_reg"/>
</dbReference>
<reference evidence="7 8" key="1">
    <citation type="submission" date="2020-08" db="EMBL/GenBank/DDBJ databases">
        <title>Sequencing the genomes of 1000 actinobacteria strains.</title>
        <authorList>
            <person name="Klenk H.-P."/>
        </authorList>
    </citation>
    <scope>NUCLEOTIDE SEQUENCE [LARGE SCALE GENOMIC DNA]</scope>
    <source>
        <strain evidence="7 8">DSM 45886</strain>
    </source>
</reference>
<evidence type="ECO:0000256" key="5">
    <source>
        <dbReference type="SAM" id="MobiDB-lite"/>
    </source>
</evidence>
<sequence length="209" mass="22630">MAPATPHTSAPAPRRRGRPTVLDPEAVGATALQLWAERGYTATSWDDLAEATGVSVRTLMRHFPSKAALAWVGVPAATRRLTEAFASLPLDVPLPDALRTAVAAAVSDDPLVRSNGGRWMRLVSTEPELATASALAYQPWTDTLAREIARRRPGAPETIYQAVATVYREAAHSALRDWARDGARDSPAHAVDTVLRWLEIHITAPEDTQ</sequence>
<keyword evidence="3" id="KW-0804">Transcription</keyword>
<dbReference type="Pfam" id="PF00440">
    <property type="entry name" value="TetR_N"/>
    <property type="match status" value="1"/>
</dbReference>
<dbReference type="Gene3D" id="1.10.10.60">
    <property type="entry name" value="Homeodomain-like"/>
    <property type="match status" value="1"/>
</dbReference>
<feature type="domain" description="HTH tetR-type" evidence="6">
    <location>
        <begin position="21"/>
        <end position="81"/>
    </location>
</feature>
<dbReference type="RefSeq" id="WP_184534084.1">
    <property type="nucleotide sequence ID" value="NZ_JACHJW010000001.1"/>
</dbReference>
<evidence type="ECO:0000313" key="8">
    <source>
        <dbReference type="Proteomes" id="UP000578819"/>
    </source>
</evidence>
<dbReference type="GO" id="GO:0003700">
    <property type="term" value="F:DNA-binding transcription factor activity"/>
    <property type="evidence" value="ECO:0007669"/>
    <property type="project" value="TreeGrafter"/>
</dbReference>
<dbReference type="PRINTS" id="PR00455">
    <property type="entry name" value="HTHTETR"/>
</dbReference>
<dbReference type="PANTHER" id="PTHR30055">
    <property type="entry name" value="HTH-TYPE TRANSCRIPTIONAL REGULATOR RUTR"/>
    <property type="match status" value="1"/>
</dbReference>
<dbReference type="SUPFAM" id="SSF46689">
    <property type="entry name" value="Homeodomain-like"/>
    <property type="match status" value="1"/>
</dbReference>
<evidence type="ECO:0000256" key="4">
    <source>
        <dbReference type="PROSITE-ProRule" id="PRU00335"/>
    </source>
</evidence>
<dbReference type="InterPro" id="IPR001647">
    <property type="entry name" value="HTH_TetR"/>
</dbReference>
<dbReference type="EMBL" id="JACHJW010000001">
    <property type="protein sequence ID" value="MBB4957910.1"/>
    <property type="molecule type" value="Genomic_DNA"/>
</dbReference>
<feature type="DNA-binding region" description="H-T-H motif" evidence="4">
    <location>
        <begin position="44"/>
        <end position="63"/>
    </location>
</feature>
<gene>
    <name evidence="7" type="ORF">FHR38_001643</name>
</gene>
<dbReference type="GO" id="GO:0000976">
    <property type="term" value="F:transcription cis-regulatory region binding"/>
    <property type="evidence" value="ECO:0007669"/>
    <property type="project" value="TreeGrafter"/>
</dbReference>
<keyword evidence="8" id="KW-1185">Reference proteome</keyword>
<comment type="caution">
    <text evidence="7">The sequence shown here is derived from an EMBL/GenBank/DDBJ whole genome shotgun (WGS) entry which is preliminary data.</text>
</comment>
<dbReference type="Gene3D" id="1.10.357.10">
    <property type="entry name" value="Tetracycline Repressor, domain 2"/>
    <property type="match status" value="1"/>
</dbReference>
<dbReference type="PROSITE" id="PS50977">
    <property type="entry name" value="HTH_TETR_2"/>
    <property type="match status" value="1"/>
</dbReference>
<evidence type="ECO:0000256" key="2">
    <source>
        <dbReference type="ARBA" id="ARBA00023125"/>
    </source>
</evidence>
<feature type="region of interest" description="Disordered" evidence="5">
    <location>
        <begin position="1"/>
        <end position="20"/>
    </location>
</feature>
<dbReference type="PANTHER" id="PTHR30055:SF238">
    <property type="entry name" value="MYCOFACTOCIN BIOSYNTHESIS TRANSCRIPTIONAL REGULATOR MFTR-RELATED"/>
    <property type="match status" value="1"/>
</dbReference>
<dbReference type="InterPro" id="IPR041347">
    <property type="entry name" value="MftR_C"/>
</dbReference>
<organism evidence="7 8">
    <name type="scientific">Micromonospora polyrhachis</name>
    <dbReference type="NCBI Taxonomy" id="1282883"/>
    <lineage>
        <taxon>Bacteria</taxon>
        <taxon>Bacillati</taxon>
        <taxon>Actinomycetota</taxon>
        <taxon>Actinomycetes</taxon>
        <taxon>Micromonosporales</taxon>
        <taxon>Micromonosporaceae</taxon>
        <taxon>Micromonospora</taxon>
    </lineage>
</organism>
<proteinExistence type="predicted"/>
<protein>
    <submittedName>
        <fullName evidence="7">AcrR family transcriptional regulator</fullName>
    </submittedName>
</protein>